<dbReference type="Gene3D" id="3.30.2310.20">
    <property type="entry name" value="RelE-like"/>
    <property type="match status" value="1"/>
</dbReference>
<comment type="similarity">
    <text evidence="1">Belongs to the RelE toxin family.</text>
</comment>
<evidence type="ECO:0000313" key="3">
    <source>
        <dbReference type="EMBL" id="EEY91403.1"/>
    </source>
</evidence>
<organism evidence="3 4">
    <name type="scientific">Acinetobacter junii SH205</name>
    <dbReference type="NCBI Taxonomy" id="575587"/>
    <lineage>
        <taxon>Bacteria</taxon>
        <taxon>Pseudomonadati</taxon>
        <taxon>Pseudomonadota</taxon>
        <taxon>Gammaproteobacteria</taxon>
        <taxon>Moraxellales</taxon>
        <taxon>Moraxellaceae</taxon>
        <taxon>Acinetobacter</taxon>
    </lineage>
</organism>
<dbReference type="EMBL" id="GG705021">
    <property type="protein sequence ID" value="EEY91403.1"/>
    <property type="molecule type" value="Genomic_DNA"/>
</dbReference>
<dbReference type="InterPro" id="IPR007712">
    <property type="entry name" value="RelE/ParE_toxin"/>
</dbReference>
<evidence type="ECO:0000313" key="4">
    <source>
        <dbReference type="Proteomes" id="UP000018442"/>
    </source>
</evidence>
<proteinExistence type="inferred from homology"/>
<dbReference type="InterPro" id="IPR035093">
    <property type="entry name" value="RelE/ParE_toxin_dom_sf"/>
</dbReference>
<keyword evidence="2" id="KW-1277">Toxin-antitoxin system</keyword>
<dbReference type="AlphaFoldDB" id="D0SRM8"/>
<dbReference type="PANTHER" id="PTHR33755">
    <property type="entry name" value="TOXIN PARE1-RELATED"/>
    <property type="match status" value="1"/>
</dbReference>
<dbReference type="InterPro" id="IPR051803">
    <property type="entry name" value="TA_system_RelE-like_toxin"/>
</dbReference>
<dbReference type="NCBIfam" id="TIGR02385">
    <property type="entry name" value="RelE_StbE"/>
    <property type="match status" value="1"/>
</dbReference>
<accession>D0SRM8</accession>
<gene>
    <name evidence="3" type="ORF">HMPREF0026_03138</name>
</gene>
<evidence type="ECO:0000256" key="2">
    <source>
        <dbReference type="ARBA" id="ARBA00022649"/>
    </source>
</evidence>
<dbReference type="HOGENOM" id="CLU_147162_11_1_6"/>
<name>D0SRM8_ACIJU</name>
<reference evidence="4" key="1">
    <citation type="journal article" date="2012" name="PLoS ONE">
        <title>The success of Acinetobacter species; genetic, metabolic and virulence attributes.</title>
        <authorList>
            <person name="Peleg A.Y."/>
            <person name="de Breij A."/>
            <person name="Adams M.D."/>
            <person name="Cerqueira G.M."/>
            <person name="Mocali S."/>
            <person name="Galardini M."/>
            <person name="Nibbering P.H."/>
            <person name="Earl A.M."/>
            <person name="Ward D.V."/>
            <person name="Paterson D.L."/>
            <person name="Seifert H."/>
            <person name="Dijkshoorn L."/>
        </authorList>
    </citation>
    <scope>NUCLEOTIDE SEQUENCE [LARGE SCALE GENOMIC DNA]</scope>
    <source>
        <strain evidence="4">SH205</strain>
    </source>
</reference>
<evidence type="ECO:0000256" key="1">
    <source>
        <dbReference type="ARBA" id="ARBA00006226"/>
    </source>
</evidence>
<protein>
    <submittedName>
        <fullName evidence="3">Addiction module toxin, RelE/StbE family</fullName>
    </submittedName>
</protein>
<dbReference type="Pfam" id="PF05016">
    <property type="entry name" value="ParE_toxin"/>
    <property type="match status" value="1"/>
</dbReference>
<dbReference type="Proteomes" id="UP000018442">
    <property type="component" value="Unassembled WGS sequence"/>
</dbReference>
<sequence length="90" mass="10427">MLIVKWQPTAVEDLEAIIDYIANHNTVAAYDLEDHILQSAEDLAEHPYKGRNGRRAGTRELLVHPNYWLVYEVSDLIRITNVIHTSRLYP</sequence>
<dbReference type="RefSeq" id="WP_004676351.1">
    <property type="nucleotide sequence ID" value="NZ_GG705021.1"/>
</dbReference>